<evidence type="ECO:0000313" key="2">
    <source>
        <dbReference type="EMBL" id="CAH0521605.1"/>
    </source>
</evidence>
<gene>
    <name evidence="2" type="ORF">PBS001_LOCUS8049</name>
    <name evidence="1" type="ORF">PBS003_LOCUS2044</name>
</gene>
<evidence type="ECO:0000313" key="4">
    <source>
        <dbReference type="Proteomes" id="UP001160483"/>
    </source>
</evidence>
<evidence type="ECO:0000313" key="1">
    <source>
        <dbReference type="EMBL" id="CAH0475213.1"/>
    </source>
</evidence>
<dbReference type="Proteomes" id="UP001158986">
    <property type="component" value="Unassembled WGS sequence"/>
</dbReference>
<dbReference type="EMBL" id="CAKKTJ010000121">
    <property type="protein sequence ID" value="CAH0475213.1"/>
    <property type="molecule type" value="Genomic_DNA"/>
</dbReference>
<name>A0AAU9L294_9STRA</name>
<dbReference type="Proteomes" id="UP001160483">
    <property type="component" value="Unassembled WGS sequence"/>
</dbReference>
<dbReference type="AlphaFoldDB" id="A0AAU9L294"/>
<sequence>MLGFIDLRLTKYQVPRVQSFVSVGSRRYLEWYNLDSLSTLARYWLFMQLQFTEKTHINLLNLLDGASVALETTIRATNNQAYPEYLAGIENRSSDVADQLKQYMTPSCYSETALQVKKNYLHRNFHVECEDMKIEKTQLACIMYHRLTEKKYQEWIHFTKFYTGANSSNALIEYLQLGVDVATVEDLTVVHCAERTRQIQHKNVYRVVLESRVTNLDEVDWRIESTCLIEQIELSRPQEISERQES</sequence>
<dbReference type="EMBL" id="CAKLCB010000381">
    <property type="protein sequence ID" value="CAH0521605.1"/>
    <property type="molecule type" value="Genomic_DNA"/>
</dbReference>
<reference evidence="1 3" key="1">
    <citation type="submission" date="2021-11" db="EMBL/GenBank/DDBJ databases">
        <authorList>
            <person name="Islam A."/>
            <person name="Islam S."/>
            <person name="Flora M.S."/>
            <person name="Rahman M."/>
            <person name="Ziaur R.M."/>
            <person name="Epstein J.H."/>
            <person name="Hassan M."/>
            <person name="Klassen M."/>
            <person name="Woodard K."/>
            <person name="Webb A."/>
            <person name="Webby R.J."/>
            <person name="El Zowalaty M.E."/>
        </authorList>
    </citation>
    <scope>NUCLEOTIDE SEQUENCE</scope>
    <source>
        <strain evidence="2">Pbs1</strain>
        <strain evidence="1">Pbs3</strain>
    </source>
</reference>
<proteinExistence type="predicted"/>
<evidence type="ECO:0000313" key="3">
    <source>
        <dbReference type="Proteomes" id="UP001158986"/>
    </source>
</evidence>
<keyword evidence="3" id="KW-1185">Reference proteome</keyword>
<organism evidence="1 4">
    <name type="scientific">Peronospora belbahrii</name>
    <dbReference type="NCBI Taxonomy" id="622444"/>
    <lineage>
        <taxon>Eukaryota</taxon>
        <taxon>Sar</taxon>
        <taxon>Stramenopiles</taxon>
        <taxon>Oomycota</taxon>
        <taxon>Peronosporomycetes</taxon>
        <taxon>Peronosporales</taxon>
        <taxon>Peronosporaceae</taxon>
        <taxon>Peronospora</taxon>
    </lineage>
</organism>
<comment type="caution">
    <text evidence="1">The sequence shown here is derived from an EMBL/GenBank/DDBJ whole genome shotgun (WGS) entry which is preliminary data.</text>
</comment>
<protein>
    <submittedName>
        <fullName evidence="1">Uncharacterized protein</fullName>
    </submittedName>
</protein>
<accession>A0AAU9L294</accession>